<reference evidence="1" key="1">
    <citation type="submission" date="2016-06" db="EMBL/GenBank/DDBJ databases">
        <authorList>
            <person name="Cuomo C."/>
            <person name="Litvintseva A."/>
            <person name="Heitman J."/>
            <person name="Chen Y."/>
            <person name="Sun S."/>
            <person name="Springer D."/>
            <person name="Dromer F."/>
            <person name="Young S."/>
            <person name="Zeng Q."/>
            <person name="Chapman S."/>
            <person name="Gujja S."/>
            <person name="Saif S."/>
            <person name="Birren B."/>
        </authorList>
    </citation>
    <scope>NUCLEOTIDE SEQUENCE</scope>
    <source>
        <strain evidence="1">CBS 7841</strain>
    </source>
</reference>
<dbReference type="Proteomes" id="UP000094043">
    <property type="component" value="Chromosome 7"/>
</dbReference>
<accession>A0AAJ8M2K2</accession>
<dbReference type="RefSeq" id="XP_066070980.1">
    <property type="nucleotide sequence ID" value="XM_066214883.1"/>
</dbReference>
<dbReference type="EMBL" id="CP143790">
    <property type="protein sequence ID" value="WVN90280.1"/>
    <property type="molecule type" value="Genomic_DNA"/>
</dbReference>
<reference evidence="1" key="3">
    <citation type="submission" date="2024-01" db="EMBL/GenBank/DDBJ databases">
        <authorList>
            <person name="Coelho M.A."/>
            <person name="David-Palma M."/>
            <person name="Shea T."/>
            <person name="Sun S."/>
            <person name="Cuomo C.A."/>
            <person name="Heitman J."/>
        </authorList>
    </citation>
    <scope>NUCLEOTIDE SEQUENCE</scope>
    <source>
        <strain evidence="1">CBS 7841</strain>
    </source>
</reference>
<proteinExistence type="predicted"/>
<protein>
    <submittedName>
        <fullName evidence="1">Uncharacterized protein</fullName>
    </submittedName>
</protein>
<dbReference type="AlphaFoldDB" id="A0AAJ8M2K2"/>
<evidence type="ECO:0000313" key="2">
    <source>
        <dbReference type="Proteomes" id="UP000094043"/>
    </source>
</evidence>
<name>A0AAJ8M2K2_9TREE</name>
<keyword evidence="2" id="KW-1185">Reference proteome</keyword>
<dbReference type="KEGG" id="cdep:91089725"/>
<reference evidence="1" key="2">
    <citation type="journal article" date="2022" name="Elife">
        <title>Obligate sexual reproduction of a homothallic fungus closely related to the Cryptococcus pathogenic species complex.</title>
        <authorList>
            <person name="Passer A.R."/>
            <person name="Clancey S.A."/>
            <person name="Shea T."/>
            <person name="David-Palma M."/>
            <person name="Averette A.F."/>
            <person name="Boekhout T."/>
            <person name="Porcel B.M."/>
            <person name="Nowrousian M."/>
            <person name="Cuomo C.A."/>
            <person name="Sun S."/>
            <person name="Heitman J."/>
            <person name="Coelho M.A."/>
        </authorList>
    </citation>
    <scope>NUCLEOTIDE SEQUENCE</scope>
    <source>
        <strain evidence="1">CBS 7841</strain>
    </source>
</reference>
<sequence length="72" mass="7870">MAWLAVGQHVWPGRLLDPFGVVLDMKRTFSSASTSLSKTRYRLVLVKSCVAYEASPAQRDEEAAEVGGFQPG</sequence>
<organism evidence="1 2">
    <name type="scientific">Cryptococcus depauperatus CBS 7841</name>
    <dbReference type="NCBI Taxonomy" id="1295531"/>
    <lineage>
        <taxon>Eukaryota</taxon>
        <taxon>Fungi</taxon>
        <taxon>Dikarya</taxon>
        <taxon>Basidiomycota</taxon>
        <taxon>Agaricomycotina</taxon>
        <taxon>Tremellomycetes</taxon>
        <taxon>Tremellales</taxon>
        <taxon>Cryptococcaceae</taxon>
        <taxon>Cryptococcus</taxon>
    </lineage>
</organism>
<evidence type="ECO:0000313" key="1">
    <source>
        <dbReference type="EMBL" id="WVN90280.1"/>
    </source>
</evidence>
<gene>
    <name evidence="1" type="ORF">L203_105516</name>
</gene>
<dbReference type="GeneID" id="91089725"/>